<dbReference type="InterPro" id="IPR007495">
    <property type="entry name" value="NqrM"/>
</dbReference>
<dbReference type="STRING" id="291169.A9E74_01899"/>
<accession>A0A1E3GS79</accession>
<dbReference type="EMBL" id="MCRI01000020">
    <property type="protein sequence ID" value="ODN66426.1"/>
    <property type="molecule type" value="Genomic_DNA"/>
</dbReference>
<evidence type="ECO:0000313" key="1">
    <source>
        <dbReference type="EMBL" id="ODN66426.1"/>
    </source>
</evidence>
<evidence type="ECO:0008006" key="3">
    <source>
        <dbReference type="Google" id="ProtNLM"/>
    </source>
</evidence>
<dbReference type="AlphaFoldDB" id="A0A1E3GS79"/>
<comment type="caution">
    <text evidence="1">The sequence shown here is derived from an EMBL/GenBank/DDBJ whole genome shotgun (WGS) entry which is preliminary data.</text>
</comment>
<evidence type="ECO:0000313" key="2">
    <source>
        <dbReference type="Proteomes" id="UP000094379"/>
    </source>
</evidence>
<dbReference type="Pfam" id="PF04400">
    <property type="entry name" value="NqrM"/>
    <property type="match status" value="1"/>
</dbReference>
<sequence>MNTFLATFLIILLAVFAMAIGVIFGRSAIKGSCGGLNQVGLSGSCGGACSTQEKQECEARKRAKQQN</sequence>
<name>A0A1E3GS79_9GAMM</name>
<organism evidence="1 2">
    <name type="scientific">Methylophaga muralis</name>
    <dbReference type="NCBI Taxonomy" id="291169"/>
    <lineage>
        <taxon>Bacteria</taxon>
        <taxon>Pseudomonadati</taxon>
        <taxon>Pseudomonadota</taxon>
        <taxon>Gammaproteobacteria</taxon>
        <taxon>Thiotrichales</taxon>
        <taxon>Piscirickettsiaceae</taxon>
        <taxon>Methylophaga</taxon>
    </lineage>
</organism>
<protein>
    <recommendedName>
        <fullName evidence="3">(Na+)-NQR maturation NqrM</fullName>
    </recommendedName>
</protein>
<dbReference type="PATRIC" id="fig|291169.3.peg.1909"/>
<dbReference type="RefSeq" id="WP_069296328.1">
    <property type="nucleotide sequence ID" value="NZ_MCRI01000020.1"/>
</dbReference>
<proteinExistence type="predicted"/>
<dbReference type="Proteomes" id="UP000094379">
    <property type="component" value="Unassembled WGS sequence"/>
</dbReference>
<dbReference type="PANTHER" id="PTHR40691:SF3">
    <property type="entry name" value="(NA+)-NQR MATURATION NQRM"/>
    <property type="match status" value="1"/>
</dbReference>
<gene>
    <name evidence="1" type="ORF">A9E74_01899</name>
</gene>
<reference evidence="1 2" key="1">
    <citation type="submission" date="2016-07" db="EMBL/GenBank/DDBJ databases">
        <title>Draft Genome Sequence of Methylophaga muralis Bur 1.</title>
        <authorList>
            <person name="Vasilenko O.V."/>
            <person name="Doronina N.V."/>
            <person name="Shmareva M.N."/>
            <person name="Tarlachkov S.V."/>
            <person name="Mustakhimov I."/>
            <person name="Trotsenko Y.A."/>
        </authorList>
    </citation>
    <scope>NUCLEOTIDE SEQUENCE [LARGE SCALE GENOMIC DNA]</scope>
    <source>
        <strain evidence="1 2">Bur 1</strain>
    </source>
</reference>
<dbReference type="PANTHER" id="PTHR40691">
    <property type="entry name" value="(NA+)-NQR MATURATION NQRM"/>
    <property type="match status" value="1"/>
</dbReference>
<keyword evidence="2" id="KW-1185">Reference proteome</keyword>